<name>A0AA41UWS2_PAPNU</name>
<feature type="non-terminal residue" evidence="6">
    <location>
        <position position="1"/>
    </location>
</feature>
<evidence type="ECO:0000256" key="1">
    <source>
        <dbReference type="ARBA" id="ARBA00004496"/>
    </source>
</evidence>
<keyword evidence="3" id="KW-0853">WD repeat</keyword>
<keyword evidence="7" id="KW-1185">Reference proteome</keyword>
<comment type="caution">
    <text evidence="6">The sequence shown here is derived from an EMBL/GenBank/DDBJ whole genome shotgun (WGS) entry which is preliminary data.</text>
</comment>
<gene>
    <name evidence="6" type="ORF">MKW94_000664</name>
</gene>
<evidence type="ECO:0000256" key="3">
    <source>
        <dbReference type="ARBA" id="ARBA00022574"/>
    </source>
</evidence>
<keyword evidence="4" id="KW-0819">tRNA processing</keyword>
<dbReference type="Proteomes" id="UP001177140">
    <property type="component" value="Unassembled WGS sequence"/>
</dbReference>
<dbReference type="PANTHER" id="PTHR14344">
    <property type="entry name" value="WD REPEAT PROTEIN"/>
    <property type="match status" value="1"/>
</dbReference>
<sequence>DQTIHVHRLWLPTSKLFPSILHMQYHGREIHSLCFVSNESETYTNGSRDHSNQLSCIATGCEDGTVRLT</sequence>
<keyword evidence="5" id="KW-0677">Repeat</keyword>
<dbReference type="GO" id="GO:0030488">
    <property type="term" value="P:tRNA methylation"/>
    <property type="evidence" value="ECO:0007669"/>
    <property type="project" value="TreeGrafter"/>
</dbReference>
<reference evidence="6" key="1">
    <citation type="submission" date="2022-03" db="EMBL/GenBank/DDBJ databases">
        <title>A functionally conserved STORR gene fusion in Papaver species that diverged 16.8 million years ago.</title>
        <authorList>
            <person name="Catania T."/>
        </authorList>
    </citation>
    <scope>NUCLEOTIDE SEQUENCE</scope>
    <source>
        <strain evidence="6">S-191538</strain>
    </source>
</reference>
<protein>
    <submittedName>
        <fullName evidence="6">Uncharacterized protein</fullName>
    </submittedName>
</protein>
<keyword evidence="2" id="KW-0963">Cytoplasm</keyword>
<evidence type="ECO:0000256" key="4">
    <source>
        <dbReference type="ARBA" id="ARBA00022694"/>
    </source>
</evidence>
<accession>A0AA41UWS2</accession>
<comment type="subcellular location">
    <subcellularLocation>
        <location evidence="1">Cytoplasm</location>
    </subcellularLocation>
</comment>
<organism evidence="6 7">
    <name type="scientific">Papaver nudicaule</name>
    <name type="common">Iceland poppy</name>
    <dbReference type="NCBI Taxonomy" id="74823"/>
    <lineage>
        <taxon>Eukaryota</taxon>
        <taxon>Viridiplantae</taxon>
        <taxon>Streptophyta</taxon>
        <taxon>Embryophyta</taxon>
        <taxon>Tracheophyta</taxon>
        <taxon>Spermatophyta</taxon>
        <taxon>Magnoliopsida</taxon>
        <taxon>Ranunculales</taxon>
        <taxon>Papaveraceae</taxon>
        <taxon>Papaveroideae</taxon>
        <taxon>Papaver</taxon>
    </lineage>
</organism>
<evidence type="ECO:0000313" key="7">
    <source>
        <dbReference type="Proteomes" id="UP001177140"/>
    </source>
</evidence>
<dbReference type="GO" id="GO:0005737">
    <property type="term" value="C:cytoplasm"/>
    <property type="evidence" value="ECO:0007669"/>
    <property type="project" value="UniProtKB-SubCell"/>
</dbReference>
<evidence type="ECO:0000256" key="2">
    <source>
        <dbReference type="ARBA" id="ARBA00022490"/>
    </source>
</evidence>
<dbReference type="InterPro" id="IPR051973">
    <property type="entry name" value="tRNA_Anticodon_Mtase-Reg"/>
</dbReference>
<dbReference type="AlphaFoldDB" id="A0AA41UWS2"/>
<proteinExistence type="predicted"/>
<evidence type="ECO:0000313" key="6">
    <source>
        <dbReference type="EMBL" id="MCL7022401.1"/>
    </source>
</evidence>
<dbReference type="EMBL" id="JAJJMA010010767">
    <property type="protein sequence ID" value="MCL7022401.1"/>
    <property type="molecule type" value="Genomic_DNA"/>
</dbReference>
<evidence type="ECO:0000256" key="5">
    <source>
        <dbReference type="ARBA" id="ARBA00022737"/>
    </source>
</evidence>
<feature type="non-terminal residue" evidence="6">
    <location>
        <position position="69"/>
    </location>
</feature>
<dbReference type="PANTHER" id="PTHR14344:SF3">
    <property type="entry name" value="WD REPEAT-CONTAINING PROTEIN 6"/>
    <property type="match status" value="1"/>
</dbReference>